<dbReference type="SUPFAM" id="SSF54593">
    <property type="entry name" value="Glyoxalase/Bleomycin resistance protein/Dihydroxybiphenyl dioxygenase"/>
    <property type="match status" value="1"/>
</dbReference>
<dbReference type="HAMAP" id="MF_02238">
    <property type="entry name" value="DSD"/>
    <property type="match status" value="1"/>
</dbReference>
<feature type="binding site" evidence="2">
    <location>
        <position position="135"/>
    </location>
    <ligand>
        <name>a divalent metal cation</name>
        <dbReference type="ChEBI" id="CHEBI:60240"/>
        <note>catalytic</note>
    </ligand>
</feature>
<dbReference type="GO" id="GO:0046279">
    <property type="term" value="P:3,4-dihydroxybenzoate biosynthetic process"/>
    <property type="evidence" value="ECO:0007669"/>
    <property type="project" value="UniProtKB-UniRule"/>
</dbReference>
<dbReference type="InterPro" id="IPR004360">
    <property type="entry name" value="Glyas_Fos-R_dOase_dom"/>
</dbReference>
<accession>A0AAU7JLV4</accession>
<dbReference type="Pfam" id="PF00903">
    <property type="entry name" value="Glyoxalase"/>
    <property type="match status" value="1"/>
</dbReference>
<dbReference type="InterPro" id="IPR050312">
    <property type="entry name" value="IolE/XylAMocC-like"/>
</dbReference>
<evidence type="ECO:0000313" key="4">
    <source>
        <dbReference type="EMBL" id="XBO41054.1"/>
    </source>
</evidence>
<dbReference type="EMBL" id="CP157484">
    <property type="protein sequence ID" value="XBO41054.1"/>
    <property type="molecule type" value="Genomic_DNA"/>
</dbReference>
<comment type="pathway">
    <text evidence="2">Aromatic compound metabolism; 3,4-dihydroxybenzoate biosynthesis.</text>
</comment>
<dbReference type="CDD" id="cd08342">
    <property type="entry name" value="HPPD_N_like"/>
    <property type="match status" value="1"/>
</dbReference>
<dbReference type="Pfam" id="PF01261">
    <property type="entry name" value="AP_endonuc_2"/>
    <property type="match status" value="1"/>
</dbReference>
<proteinExistence type="inferred from homology"/>
<dbReference type="PANTHER" id="PTHR12110:SF21">
    <property type="entry name" value="XYLOSE ISOMERASE-LIKE TIM BARREL DOMAIN-CONTAINING PROTEIN"/>
    <property type="match status" value="1"/>
</dbReference>
<comment type="similarity">
    <text evidence="2">Belongs to the bacterial two-domain DSD family.</text>
</comment>
<dbReference type="GO" id="GO:0046565">
    <property type="term" value="F:3-dehydroshikimate dehydratase activity"/>
    <property type="evidence" value="ECO:0007669"/>
    <property type="project" value="UniProtKB-UniRule"/>
</dbReference>
<dbReference type="PANTHER" id="PTHR12110">
    <property type="entry name" value="HYDROXYPYRUVATE ISOMERASE"/>
    <property type="match status" value="1"/>
</dbReference>
<comment type="function">
    <text evidence="2">Catalyzes the conversion of 3-dehydroshikimate to protocatechuate (3,4-dihydroxybenzoate), a common intermediate of quinate and shikimate degradation pathways.</text>
</comment>
<feature type="binding site" evidence="2">
    <location>
        <position position="192"/>
    </location>
    <ligand>
        <name>a divalent metal cation</name>
        <dbReference type="ChEBI" id="CHEBI:60240"/>
        <note>catalytic</note>
    </ligand>
</feature>
<comment type="cofactor">
    <cofactor evidence="2">
        <name>a divalent metal cation</name>
        <dbReference type="ChEBI" id="CHEBI:60240"/>
    </cofactor>
</comment>
<keyword evidence="2" id="KW-0456">Lyase</keyword>
<reference evidence="4" key="1">
    <citation type="submission" date="2024-05" db="EMBL/GenBank/DDBJ databases">
        <authorList>
            <person name="Kim S."/>
            <person name="Heo J."/>
            <person name="Choi H."/>
            <person name="Choi Y."/>
            <person name="Kwon S.-W."/>
            <person name="Kim Y."/>
        </authorList>
    </citation>
    <scope>NUCLEOTIDE SEQUENCE</scope>
    <source>
        <strain evidence="4">KACC 23698</strain>
    </source>
</reference>
<dbReference type="InterPro" id="IPR013022">
    <property type="entry name" value="Xyl_isomerase-like_TIM-brl"/>
</dbReference>
<dbReference type="Gene3D" id="3.20.20.150">
    <property type="entry name" value="Divalent-metal-dependent TIM barrel enzymes"/>
    <property type="match status" value="1"/>
</dbReference>
<evidence type="ECO:0000256" key="2">
    <source>
        <dbReference type="HAMAP-Rule" id="MF_02238"/>
    </source>
</evidence>
<sequence length="632" mass="69078">MFKWSIATVCMGGTLEVKLSAAARAGFRAVEIFENDLTFFNGKPSDVRRMADDLGLAIVALQPMRDFEGMPEPARSRNMDRARRKLDLMEELGAPLLCICSNVSEEALEDRDAAAADLAALADEAAQRGCRIGYEALAWGRRVKDWMDAWDLVRRADRPNCGLVLDSFHACVRKNPLAPIAEIPGDRIALVQVADAPGLLMDPLSLSRHHRSFPGQGDFAVDEFMQAVGKSGYRGPVSLEIFNDQFRGASANAMALDGMRSLQTMGERLNAARAAAGERPIAGVAALPPPPAVRGVEFVEFAAGDSDMRPLADLLTGLGFSAVGHHRSKEVTLFRQNGVNLVLNREKEGFSHAFSLVHGPSVCAVALSVDDVGTALDRAEALGAATYSGRVGPGEATIPAVRGVEGSLLYVVKTGQDFWAQDFEIETAAPATGGLRRIDHLSNVVRRSEFLTWTLFYKSVLGFVDEPQVELADPYGAFYSRSVRSPDGSVRIPLNIADGGSTMVSRFIEEFGGAGVQQIAFETDDLLAFVEAARSRGVTFLDIPDNYYEDLAARFDLDPLLLDRMRALGVLYDRAGQGEFFHIYTQTYRNRFFFEVVERRGYDLFGAANTPIRLAAQAMAQDRQRDAEFNVD</sequence>
<dbReference type="InterPro" id="IPR043700">
    <property type="entry name" value="DSD"/>
</dbReference>
<feature type="domain" description="VOC" evidence="3">
    <location>
        <begin position="437"/>
        <end position="586"/>
    </location>
</feature>
<keyword evidence="1 2" id="KW-0479">Metal-binding</keyword>
<evidence type="ECO:0000259" key="3">
    <source>
        <dbReference type="PROSITE" id="PS51819"/>
    </source>
</evidence>
<feature type="binding site" evidence="2">
    <location>
        <position position="240"/>
    </location>
    <ligand>
        <name>a divalent metal cation</name>
        <dbReference type="ChEBI" id="CHEBI:60240"/>
        <note>catalytic</note>
    </ligand>
</feature>
<dbReference type="InterPro" id="IPR036237">
    <property type="entry name" value="Xyl_isomerase-like_sf"/>
</dbReference>
<dbReference type="PROSITE" id="PS51819">
    <property type="entry name" value="VOC"/>
    <property type="match status" value="2"/>
</dbReference>
<dbReference type="EC" id="4.2.1.118" evidence="2"/>
<dbReference type="InterPro" id="IPR029068">
    <property type="entry name" value="Glyas_Bleomycin-R_OHBP_Dase"/>
</dbReference>
<dbReference type="GO" id="GO:0046872">
    <property type="term" value="F:metal ion binding"/>
    <property type="evidence" value="ECO:0007669"/>
    <property type="project" value="UniProtKB-UniRule"/>
</dbReference>
<dbReference type="RefSeq" id="WP_406857906.1">
    <property type="nucleotide sequence ID" value="NZ_CP157484.1"/>
</dbReference>
<feature type="binding site" evidence="2">
    <location>
        <position position="166"/>
    </location>
    <ligand>
        <name>a divalent metal cation</name>
        <dbReference type="ChEBI" id="CHEBI:60240"/>
        <note>catalytic</note>
    </ligand>
</feature>
<comment type="catalytic activity">
    <reaction evidence="2">
        <text>3-dehydroshikimate = 3,4-dihydroxybenzoate + H2O</text>
        <dbReference type="Rhea" id="RHEA:24848"/>
        <dbReference type="ChEBI" id="CHEBI:15377"/>
        <dbReference type="ChEBI" id="CHEBI:16630"/>
        <dbReference type="ChEBI" id="CHEBI:36241"/>
        <dbReference type="EC" id="4.2.1.118"/>
    </reaction>
</comment>
<dbReference type="InterPro" id="IPR041736">
    <property type="entry name" value="4OHPhenylPyrv_dOase_N"/>
</dbReference>
<dbReference type="Pfam" id="PF14696">
    <property type="entry name" value="Glyoxalase_5"/>
    <property type="match status" value="1"/>
</dbReference>
<feature type="domain" description="VOC" evidence="3">
    <location>
        <begin position="295"/>
        <end position="414"/>
    </location>
</feature>
<gene>
    <name evidence="4" type="ORF">ABEG18_09920</name>
</gene>
<comment type="caution">
    <text evidence="2">Lacks conserved residue(s) required for the propagation of feature annotation.</text>
</comment>
<organism evidence="4">
    <name type="scientific">Alsobacter sp. KACC 23698</name>
    <dbReference type="NCBI Taxonomy" id="3149229"/>
    <lineage>
        <taxon>Bacteria</taxon>
        <taxon>Pseudomonadati</taxon>
        <taxon>Pseudomonadota</taxon>
        <taxon>Alphaproteobacteria</taxon>
        <taxon>Hyphomicrobiales</taxon>
        <taxon>Alsobacteraceae</taxon>
        <taxon>Alsobacter</taxon>
    </lineage>
</organism>
<evidence type="ECO:0000256" key="1">
    <source>
        <dbReference type="ARBA" id="ARBA00022723"/>
    </source>
</evidence>
<dbReference type="AlphaFoldDB" id="A0AAU7JLV4"/>
<dbReference type="SUPFAM" id="SSF51658">
    <property type="entry name" value="Xylose isomerase-like"/>
    <property type="match status" value="1"/>
</dbReference>
<dbReference type="InterPro" id="IPR037523">
    <property type="entry name" value="VOC_core"/>
</dbReference>
<name>A0AAU7JLV4_9HYPH</name>
<protein>
    <recommendedName>
        <fullName evidence="2">3-dehydroshikimate dehydratase</fullName>
        <shortName evidence="2">DSD</shortName>
        <ecNumber evidence="2">4.2.1.118</ecNumber>
    </recommendedName>
</protein>
<dbReference type="Gene3D" id="3.10.180.10">
    <property type="entry name" value="2,3-Dihydroxybiphenyl 1,2-Dioxygenase, domain 1"/>
    <property type="match status" value="2"/>
</dbReference>